<keyword evidence="5" id="KW-1185">Reference proteome</keyword>
<comment type="similarity">
    <text evidence="1">Belongs to the short-chain dehydrogenases/reductases (SDR) family.</text>
</comment>
<dbReference type="InterPro" id="IPR052178">
    <property type="entry name" value="Sec_Metab_Biosynth_SDR"/>
</dbReference>
<dbReference type="GO" id="GO:0016491">
    <property type="term" value="F:oxidoreductase activity"/>
    <property type="evidence" value="ECO:0007669"/>
    <property type="project" value="UniProtKB-KW"/>
</dbReference>
<dbReference type="EMBL" id="JACHGW010000013">
    <property type="protein sequence ID" value="MBB6054055.1"/>
    <property type="molecule type" value="Genomic_DNA"/>
</dbReference>
<proteinExistence type="inferred from homology"/>
<evidence type="ECO:0000256" key="1">
    <source>
        <dbReference type="ARBA" id="ARBA00006484"/>
    </source>
</evidence>
<accession>A0A7W9SX82</accession>
<keyword evidence="3" id="KW-0560">Oxidoreductase</keyword>
<evidence type="ECO:0000313" key="5">
    <source>
        <dbReference type="Proteomes" id="UP000520814"/>
    </source>
</evidence>
<keyword evidence="2" id="KW-0521">NADP</keyword>
<organism evidence="4 5">
    <name type="scientific">Armatimonas rosea</name>
    <dbReference type="NCBI Taxonomy" id="685828"/>
    <lineage>
        <taxon>Bacteria</taxon>
        <taxon>Bacillati</taxon>
        <taxon>Armatimonadota</taxon>
        <taxon>Armatimonadia</taxon>
        <taxon>Armatimonadales</taxon>
        <taxon>Armatimonadaceae</taxon>
        <taxon>Armatimonas</taxon>
    </lineage>
</organism>
<dbReference type="SUPFAM" id="SSF51735">
    <property type="entry name" value="NAD(P)-binding Rossmann-fold domains"/>
    <property type="match status" value="1"/>
</dbReference>
<evidence type="ECO:0000256" key="3">
    <source>
        <dbReference type="ARBA" id="ARBA00023002"/>
    </source>
</evidence>
<reference evidence="4 5" key="1">
    <citation type="submission" date="2020-08" db="EMBL/GenBank/DDBJ databases">
        <title>Genomic Encyclopedia of Type Strains, Phase IV (KMG-IV): sequencing the most valuable type-strain genomes for metagenomic binning, comparative biology and taxonomic classification.</title>
        <authorList>
            <person name="Goeker M."/>
        </authorList>
    </citation>
    <scope>NUCLEOTIDE SEQUENCE [LARGE SCALE GENOMIC DNA]</scope>
    <source>
        <strain evidence="4 5">DSM 23562</strain>
    </source>
</reference>
<comment type="caution">
    <text evidence="4">The sequence shown here is derived from an EMBL/GenBank/DDBJ whole genome shotgun (WGS) entry which is preliminary data.</text>
</comment>
<sequence length="253" mass="26291">MMNLKGARVVLTGGSRGLGLGLTEALVAQSADVTVVARDLKSLQSVGDRLGVAVVSADVTDEQAAHRILDDVRPALLILNAGAPPPMERLDRISWKDFSATWEHDVKASLFWLQAALRAPLAPGSRVLVVSSGAAVNGSPLSGGYGGAKRMLWLMARYAQGVSDQEALGIRFQVIVPQQLVLGTGVGDAGAHAYADALSLTPEAFVARFGAPLTPLRFGQLVLSVVGDGPVEEGFAFGVTAEGGVRVLEEVAA</sequence>
<name>A0A7W9SX82_ARMRO</name>
<dbReference type="InterPro" id="IPR036291">
    <property type="entry name" value="NAD(P)-bd_dom_sf"/>
</dbReference>
<dbReference type="Pfam" id="PF00106">
    <property type="entry name" value="adh_short"/>
    <property type="match status" value="1"/>
</dbReference>
<evidence type="ECO:0000256" key="2">
    <source>
        <dbReference type="ARBA" id="ARBA00022857"/>
    </source>
</evidence>
<dbReference type="AlphaFoldDB" id="A0A7W9SX82"/>
<evidence type="ECO:0000313" key="4">
    <source>
        <dbReference type="EMBL" id="MBB6054055.1"/>
    </source>
</evidence>
<dbReference type="PANTHER" id="PTHR43618:SF8">
    <property type="entry name" value="7ALPHA-HYDROXYSTEROID DEHYDROGENASE"/>
    <property type="match status" value="1"/>
</dbReference>
<dbReference type="InterPro" id="IPR002347">
    <property type="entry name" value="SDR_fam"/>
</dbReference>
<dbReference type="PANTHER" id="PTHR43618">
    <property type="entry name" value="7-ALPHA-HYDROXYSTEROID DEHYDROGENASE"/>
    <property type="match status" value="1"/>
</dbReference>
<dbReference type="Proteomes" id="UP000520814">
    <property type="component" value="Unassembled WGS sequence"/>
</dbReference>
<dbReference type="Gene3D" id="3.40.50.720">
    <property type="entry name" value="NAD(P)-binding Rossmann-like Domain"/>
    <property type="match status" value="1"/>
</dbReference>
<protein>
    <submittedName>
        <fullName evidence="4">NAD(P)-dependent dehydrogenase (Short-subunit alcohol dehydrogenase family)</fullName>
    </submittedName>
</protein>
<gene>
    <name evidence="4" type="ORF">HNQ39_005902</name>
</gene>